<gene>
    <name evidence="1" type="ORF">LCGC14_1151240</name>
</gene>
<reference evidence="1" key="1">
    <citation type="journal article" date="2015" name="Nature">
        <title>Complex archaea that bridge the gap between prokaryotes and eukaryotes.</title>
        <authorList>
            <person name="Spang A."/>
            <person name="Saw J.H."/>
            <person name="Jorgensen S.L."/>
            <person name="Zaremba-Niedzwiedzka K."/>
            <person name="Martijn J."/>
            <person name="Lind A.E."/>
            <person name="van Eijk R."/>
            <person name="Schleper C."/>
            <person name="Guy L."/>
            <person name="Ettema T.J."/>
        </authorList>
    </citation>
    <scope>NUCLEOTIDE SEQUENCE</scope>
</reference>
<proteinExistence type="predicted"/>
<protein>
    <submittedName>
        <fullName evidence="1">Uncharacterized protein</fullName>
    </submittedName>
</protein>
<name>A0A0F9M0A8_9ZZZZ</name>
<dbReference type="AlphaFoldDB" id="A0A0F9M0A8"/>
<sequence>HGTYFKDSCDVVIGFAYSPDQLKLINEILAPKMKKRYYNSVHLELQRHPLIWNYHFGEGYKILRIHSKRLYYDSLTKDSFMHLFLFMAKIFKMPMTLLEPYFWEFWPEWTPPAKETREPGFNRDLDAMR</sequence>
<feature type="non-terminal residue" evidence="1">
    <location>
        <position position="1"/>
    </location>
</feature>
<organism evidence="1">
    <name type="scientific">marine sediment metagenome</name>
    <dbReference type="NCBI Taxonomy" id="412755"/>
    <lineage>
        <taxon>unclassified sequences</taxon>
        <taxon>metagenomes</taxon>
        <taxon>ecological metagenomes</taxon>
    </lineage>
</organism>
<comment type="caution">
    <text evidence="1">The sequence shown here is derived from an EMBL/GenBank/DDBJ whole genome shotgun (WGS) entry which is preliminary data.</text>
</comment>
<accession>A0A0F9M0A8</accession>
<evidence type="ECO:0000313" key="1">
    <source>
        <dbReference type="EMBL" id="KKM99093.1"/>
    </source>
</evidence>
<dbReference type="EMBL" id="LAZR01005536">
    <property type="protein sequence ID" value="KKM99093.1"/>
    <property type="molecule type" value="Genomic_DNA"/>
</dbReference>